<comment type="caution">
    <text evidence="2">The sequence shown here is derived from an EMBL/GenBank/DDBJ whole genome shotgun (WGS) entry which is preliminary data.</text>
</comment>
<organism evidence="2 3">
    <name type="scientific">Puccinia sorghi</name>
    <dbReference type="NCBI Taxonomy" id="27349"/>
    <lineage>
        <taxon>Eukaryota</taxon>
        <taxon>Fungi</taxon>
        <taxon>Dikarya</taxon>
        <taxon>Basidiomycota</taxon>
        <taxon>Pucciniomycotina</taxon>
        <taxon>Pucciniomycetes</taxon>
        <taxon>Pucciniales</taxon>
        <taxon>Pucciniaceae</taxon>
        <taxon>Puccinia</taxon>
    </lineage>
</organism>
<dbReference type="VEuPathDB" id="FungiDB:VP01_147g10"/>
<dbReference type="EMBL" id="LAVV01005331">
    <property type="protein sequence ID" value="KNZ60938.1"/>
    <property type="molecule type" value="Genomic_DNA"/>
</dbReference>
<dbReference type="OrthoDB" id="3028009at2759"/>
<dbReference type="PANTHER" id="PTHR11439:SF483">
    <property type="entry name" value="PEPTIDE SYNTHASE GLIP-LIKE, PUTATIVE (AFU_ORTHOLOGUE AFUA_3G12920)-RELATED"/>
    <property type="match status" value="1"/>
</dbReference>
<dbReference type="Proteomes" id="UP000037035">
    <property type="component" value="Unassembled WGS sequence"/>
</dbReference>
<gene>
    <name evidence="2" type="ORF">VP01_147g10</name>
</gene>
<accession>A0A0L6VJL1</accession>
<proteinExistence type="predicted"/>
<name>A0A0L6VJL1_9BASI</name>
<dbReference type="SUPFAM" id="SSF56672">
    <property type="entry name" value="DNA/RNA polymerases"/>
    <property type="match status" value="1"/>
</dbReference>
<dbReference type="InterPro" id="IPR013103">
    <property type="entry name" value="RVT_2"/>
</dbReference>
<dbReference type="InterPro" id="IPR043502">
    <property type="entry name" value="DNA/RNA_pol_sf"/>
</dbReference>
<evidence type="ECO:0000259" key="1">
    <source>
        <dbReference type="Pfam" id="PF07727"/>
    </source>
</evidence>
<reference evidence="2 3" key="1">
    <citation type="submission" date="2015-08" db="EMBL/GenBank/DDBJ databases">
        <title>Next Generation Sequencing and Analysis of the Genome of Puccinia sorghi L Schw, the Causal Agent of Maize Common Rust.</title>
        <authorList>
            <person name="Rochi L."/>
            <person name="Burguener G."/>
            <person name="Darino M."/>
            <person name="Turjanski A."/>
            <person name="Kreff E."/>
            <person name="Dieguez M.J."/>
            <person name="Sacco F."/>
        </authorList>
    </citation>
    <scope>NUCLEOTIDE SEQUENCE [LARGE SCALE GENOMIC DNA]</scope>
    <source>
        <strain evidence="2 3">RO10H11247</strain>
    </source>
</reference>
<dbReference type="Pfam" id="PF07727">
    <property type="entry name" value="RVT_2"/>
    <property type="match status" value="1"/>
</dbReference>
<sequence length="449" mass="51301">MCTGIPTLRMVLLYSIHENLEVTQFDVQGAFLHAPLSEDVFIKTPKGVNRKSPYLKLKKSLYGLKQLPKNWYETLTKWLHSIGFVESNCDPCLYICNDKVSMIFFHVDDLVLVGPGNNFKQEFENRFSNSSCHEPNTILGMKFEREKDKIKLSLPNHIEHGLEELGLTECKISKTPLTPNLKLRDASDDDHACFKRLNINYRSAIGLLNHIAQLTRPDISFAVSSLARYSVKPGMTHWHEVKKVWQYLKGTAKLKLTLEIKKPDQLLQIYSDASWGDDPQDRTSQSGYLCFLFGTLISWNSSKQRSVTYSSTEAELNPLVEAFHEGVWLKALLAEIWNIQLDAANHVIDDPDLNEKLMMSDEDFKSKFSNEHMIDNKGLDDKVKKFGSNPKTRHIDLKTKGIRQEVKHQNIRIQLIKTSEMIADSLTKAAAKPSIKMLTQSIDSDFDLN</sequence>
<dbReference type="CDD" id="cd09272">
    <property type="entry name" value="RNase_HI_RT_Ty1"/>
    <property type="match status" value="1"/>
</dbReference>
<feature type="domain" description="Reverse transcriptase Ty1/copia-type" evidence="1">
    <location>
        <begin position="8"/>
        <end position="178"/>
    </location>
</feature>
<evidence type="ECO:0000313" key="3">
    <source>
        <dbReference type="Proteomes" id="UP000037035"/>
    </source>
</evidence>
<dbReference type="PANTHER" id="PTHR11439">
    <property type="entry name" value="GAG-POL-RELATED RETROTRANSPOSON"/>
    <property type="match status" value="1"/>
</dbReference>
<dbReference type="AlphaFoldDB" id="A0A0L6VJL1"/>
<protein>
    <recommendedName>
        <fullName evidence="1">Reverse transcriptase Ty1/copia-type domain-containing protein</fullName>
    </recommendedName>
</protein>
<evidence type="ECO:0000313" key="2">
    <source>
        <dbReference type="EMBL" id="KNZ60938.1"/>
    </source>
</evidence>
<keyword evidence="3" id="KW-1185">Reference proteome</keyword>